<feature type="signal peptide" evidence="1">
    <location>
        <begin position="1"/>
        <end position="24"/>
    </location>
</feature>
<name>A0ABW2D9Z9_9ACTN</name>
<evidence type="ECO:0000313" key="3">
    <source>
        <dbReference type="Proteomes" id="UP001596470"/>
    </source>
</evidence>
<feature type="chain" id="PRO_5045260554" evidence="1">
    <location>
        <begin position="25"/>
        <end position="120"/>
    </location>
</feature>
<organism evidence="2 3">
    <name type="scientific">Glycomyces mayteni</name>
    <dbReference type="NCBI Taxonomy" id="543887"/>
    <lineage>
        <taxon>Bacteria</taxon>
        <taxon>Bacillati</taxon>
        <taxon>Actinomycetota</taxon>
        <taxon>Actinomycetes</taxon>
        <taxon>Glycomycetales</taxon>
        <taxon>Glycomycetaceae</taxon>
        <taxon>Glycomyces</taxon>
    </lineage>
</organism>
<sequence>MRRVLAASAMALMIGAGWAAPAMAEQPETDRIAPDTATESVSCAVKFMDDTKVREIPYADSAVLGTIPADTWADGAWCIPLTTGGKHTTCAQFSDIWVAVDIDDTWGFAHVGCMNDYYLH</sequence>
<keyword evidence="1" id="KW-0732">Signal</keyword>
<protein>
    <submittedName>
        <fullName evidence="2">Uncharacterized protein</fullName>
    </submittedName>
</protein>
<dbReference type="EMBL" id="JBHSYS010000004">
    <property type="protein sequence ID" value="MFC6959167.1"/>
    <property type="molecule type" value="Genomic_DNA"/>
</dbReference>
<comment type="caution">
    <text evidence="2">The sequence shown here is derived from an EMBL/GenBank/DDBJ whole genome shotgun (WGS) entry which is preliminary data.</text>
</comment>
<evidence type="ECO:0000256" key="1">
    <source>
        <dbReference type="SAM" id="SignalP"/>
    </source>
</evidence>
<proteinExistence type="predicted"/>
<accession>A0ABW2D9Z9</accession>
<dbReference type="Proteomes" id="UP001596470">
    <property type="component" value="Unassembled WGS sequence"/>
</dbReference>
<reference evidence="3" key="1">
    <citation type="journal article" date="2019" name="Int. J. Syst. Evol. Microbiol.">
        <title>The Global Catalogue of Microorganisms (GCM) 10K type strain sequencing project: providing services to taxonomists for standard genome sequencing and annotation.</title>
        <authorList>
            <consortium name="The Broad Institute Genomics Platform"/>
            <consortium name="The Broad Institute Genome Sequencing Center for Infectious Disease"/>
            <person name="Wu L."/>
            <person name="Ma J."/>
        </authorList>
    </citation>
    <scope>NUCLEOTIDE SEQUENCE [LARGE SCALE GENOMIC DNA]</scope>
    <source>
        <strain evidence="3">KACC 12634</strain>
    </source>
</reference>
<evidence type="ECO:0000313" key="2">
    <source>
        <dbReference type="EMBL" id="MFC6959167.1"/>
    </source>
</evidence>
<gene>
    <name evidence="2" type="ORF">ACFQS3_18380</name>
</gene>
<keyword evidence="3" id="KW-1185">Reference proteome</keyword>
<dbReference type="RefSeq" id="WP_382344841.1">
    <property type="nucleotide sequence ID" value="NZ_JBHMBP010000001.1"/>
</dbReference>